<dbReference type="InterPro" id="IPR045584">
    <property type="entry name" value="Pilin-like"/>
</dbReference>
<dbReference type="SUPFAM" id="SSF54523">
    <property type="entry name" value="Pili subunits"/>
    <property type="match status" value="1"/>
</dbReference>
<evidence type="ECO:0000256" key="4">
    <source>
        <dbReference type="ARBA" id="ARBA00022475"/>
    </source>
</evidence>
<dbReference type="PRINTS" id="PR00813">
    <property type="entry name" value="BCTERIALGSPG"/>
</dbReference>
<keyword evidence="7 11" id="KW-0812">Transmembrane</keyword>
<dbReference type="PANTHER" id="PTHR30093:SF44">
    <property type="entry name" value="TYPE II SECRETION SYSTEM CORE PROTEIN G"/>
    <property type="match status" value="1"/>
</dbReference>
<evidence type="ECO:0000259" key="12">
    <source>
        <dbReference type="Pfam" id="PF08334"/>
    </source>
</evidence>
<sequence length="165" mass="18239">MKLTAARRSVAGSKFCRPNTSHRRAQRQHGFTLIEIMVVVVILGILAAIVVPRIMSRPDDARIAKAKQDIRVIESALELYRLDNFYYPSTQQGLEALVQQPGGEPPAKNWKPGGYLKSMPKDPWDRPYQYLNPGSHGEYDIYSLGADGTPGGDGVNADLGNWASE</sequence>
<keyword evidence="6" id="KW-0997">Cell inner membrane</keyword>
<dbReference type="PANTHER" id="PTHR30093">
    <property type="entry name" value="GENERAL SECRETION PATHWAY PROTEIN G"/>
    <property type="match status" value="1"/>
</dbReference>
<reference evidence="13 14" key="1">
    <citation type="submission" date="2023-09" db="EMBL/GenBank/DDBJ databases">
        <authorList>
            <person name="Rey-Velasco X."/>
        </authorList>
    </citation>
    <scope>NUCLEOTIDE SEQUENCE [LARGE SCALE GENOMIC DNA]</scope>
    <source>
        <strain evidence="13 14">W345</strain>
    </source>
</reference>
<keyword evidence="5" id="KW-0488">Methylation</keyword>
<evidence type="ECO:0000256" key="10">
    <source>
        <dbReference type="SAM" id="MobiDB-lite"/>
    </source>
</evidence>
<evidence type="ECO:0000256" key="2">
    <source>
        <dbReference type="ARBA" id="ARBA00009984"/>
    </source>
</evidence>
<keyword evidence="14" id="KW-1185">Reference proteome</keyword>
<feature type="domain" description="Type II secretion system protein GspG C-terminal" evidence="12">
    <location>
        <begin position="53"/>
        <end position="162"/>
    </location>
</feature>
<evidence type="ECO:0000256" key="3">
    <source>
        <dbReference type="ARBA" id="ARBA00020042"/>
    </source>
</evidence>
<dbReference type="Proteomes" id="UP001254608">
    <property type="component" value="Unassembled WGS sequence"/>
</dbReference>
<dbReference type="InterPro" id="IPR012902">
    <property type="entry name" value="N_methyl_site"/>
</dbReference>
<evidence type="ECO:0000256" key="11">
    <source>
        <dbReference type="SAM" id="Phobius"/>
    </source>
</evidence>
<proteinExistence type="inferred from homology"/>
<organism evidence="13 14">
    <name type="scientific">Banduia mediterranea</name>
    <dbReference type="NCBI Taxonomy" id="3075609"/>
    <lineage>
        <taxon>Bacteria</taxon>
        <taxon>Pseudomonadati</taxon>
        <taxon>Pseudomonadota</taxon>
        <taxon>Gammaproteobacteria</taxon>
        <taxon>Nevskiales</taxon>
        <taxon>Algiphilaceae</taxon>
        <taxon>Banduia</taxon>
    </lineage>
</organism>
<comment type="similarity">
    <text evidence="2">Belongs to the GSP G family.</text>
</comment>
<evidence type="ECO:0000313" key="13">
    <source>
        <dbReference type="EMBL" id="MDT0496273.1"/>
    </source>
</evidence>
<gene>
    <name evidence="13" type="primary">gspG</name>
    <name evidence="13" type="ORF">RM530_02680</name>
</gene>
<dbReference type="InterPro" id="IPR000983">
    <property type="entry name" value="Bac_GSPG_pilin"/>
</dbReference>
<dbReference type="Pfam" id="PF08334">
    <property type="entry name" value="T2SSG"/>
    <property type="match status" value="1"/>
</dbReference>
<feature type="transmembrane region" description="Helical" evidence="11">
    <location>
        <begin position="31"/>
        <end position="51"/>
    </location>
</feature>
<comment type="caution">
    <text evidence="13">The sequence shown here is derived from an EMBL/GenBank/DDBJ whole genome shotgun (WGS) entry which is preliminary data.</text>
</comment>
<evidence type="ECO:0000256" key="7">
    <source>
        <dbReference type="ARBA" id="ARBA00022692"/>
    </source>
</evidence>
<dbReference type="NCBIfam" id="TIGR01710">
    <property type="entry name" value="typeII_sec_gspG"/>
    <property type="match status" value="1"/>
</dbReference>
<dbReference type="RefSeq" id="WP_311363667.1">
    <property type="nucleotide sequence ID" value="NZ_JAVRIC010000003.1"/>
</dbReference>
<dbReference type="PROSITE" id="PS00409">
    <property type="entry name" value="PROKAR_NTER_METHYL"/>
    <property type="match status" value="1"/>
</dbReference>
<keyword evidence="9 11" id="KW-0472">Membrane</keyword>
<evidence type="ECO:0000256" key="1">
    <source>
        <dbReference type="ARBA" id="ARBA00004377"/>
    </source>
</evidence>
<protein>
    <recommendedName>
        <fullName evidence="3">Type II secretion system core protein G</fullName>
    </recommendedName>
</protein>
<name>A0ABU2WFI3_9GAMM</name>
<evidence type="ECO:0000313" key="14">
    <source>
        <dbReference type="Proteomes" id="UP001254608"/>
    </source>
</evidence>
<dbReference type="Gene3D" id="3.30.700.10">
    <property type="entry name" value="Glycoprotein, Type 4 Pilin"/>
    <property type="match status" value="1"/>
</dbReference>
<evidence type="ECO:0000256" key="6">
    <source>
        <dbReference type="ARBA" id="ARBA00022519"/>
    </source>
</evidence>
<evidence type="ECO:0000256" key="9">
    <source>
        <dbReference type="ARBA" id="ARBA00023136"/>
    </source>
</evidence>
<dbReference type="EMBL" id="JAVRIC010000003">
    <property type="protein sequence ID" value="MDT0496273.1"/>
    <property type="molecule type" value="Genomic_DNA"/>
</dbReference>
<feature type="region of interest" description="Disordered" evidence="10">
    <location>
        <begin position="1"/>
        <end position="22"/>
    </location>
</feature>
<dbReference type="Pfam" id="PF07963">
    <property type="entry name" value="N_methyl"/>
    <property type="match status" value="1"/>
</dbReference>
<keyword evidence="8 11" id="KW-1133">Transmembrane helix</keyword>
<dbReference type="InterPro" id="IPR010054">
    <property type="entry name" value="Type2_sec_GspG"/>
</dbReference>
<evidence type="ECO:0000256" key="8">
    <source>
        <dbReference type="ARBA" id="ARBA00022989"/>
    </source>
</evidence>
<dbReference type="InterPro" id="IPR013545">
    <property type="entry name" value="T2SS_protein-GspG_C"/>
</dbReference>
<comment type="subcellular location">
    <subcellularLocation>
        <location evidence="1">Cell inner membrane</location>
        <topology evidence="1">Single-pass membrane protein</topology>
    </subcellularLocation>
</comment>
<dbReference type="NCBIfam" id="TIGR02532">
    <property type="entry name" value="IV_pilin_GFxxxE"/>
    <property type="match status" value="1"/>
</dbReference>
<keyword evidence="4" id="KW-1003">Cell membrane</keyword>
<accession>A0ABU2WFI3</accession>
<evidence type="ECO:0000256" key="5">
    <source>
        <dbReference type="ARBA" id="ARBA00022481"/>
    </source>
</evidence>